<dbReference type="SUPFAM" id="SSF55729">
    <property type="entry name" value="Acyl-CoA N-acyltransferases (Nat)"/>
    <property type="match status" value="1"/>
</dbReference>
<keyword evidence="3" id="KW-1185">Reference proteome</keyword>
<dbReference type="InterPro" id="IPR017255">
    <property type="entry name" value="AcTrfase_GNAT_prd"/>
</dbReference>
<evidence type="ECO:0000313" key="2">
    <source>
        <dbReference type="EMBL" id="GAM13909.1"/>
    </source>
</evidence>
<gene>
    <name evidence="2" type="ORF">SAMD00020551_2056</name>
</gene>
<dbReference type="CDD" id="cd04301">
    <property type="entry name" value="NAT_SF"/>
    <property type="match status" value="1"/>
</dbReference>
<dbReference type="OrthoDB" id="9773249at2"/>
<reference evidence="2 3" key="1">
    <citation type="submission" date="2013-06" db="EMBL/GenBank/DDBJ databases">
        <title>Whole genome shotgun sequence of Bacillus selenatarsenatis SF-1.</title>
        <authorList>
            <person name="Kuroda M."/>
            <person name="Sei K."/>
            <person name="Yamashita M."/>
            <person name="Ike M."/>
        </authorList>
    </citation>
    <scope>NUCLEOTIDE SEQUENCE [LARGE SCALE GENOMIC DNA]</scope>
    <source>
        <strain evidence="2 3">SF-1</strain>
    </source>
</reference>
<dbReference type="EMBL" id="BASE01000044">
    <property type="protein sequence ID" value="GAM13909.1"/>
    <property type="molecule type" value="Genomic_DNA"/>
</dbReference>
<dbReference type="STRING" id="1321606.SAMD00020551_2056"/>
<sequence>MNIRQAEERDTDDFAQLIHEVESTTNFMLLGPGERKFNPDAQRKMIKTFRAEENSNIYLAEADSGLAGYLIAKGGSASRTKHTAYLVIGIKSGFRGSGTGTRLFEELFSWGKEVRIHRLELTVMTENKAGIALYRKMGFEIEGTKKDSLLVDGQYKDEFYMSRIL</sequence>
<dbReference type="Pfam" id="PF00583">
    <property type="entry name" value="Acetyltransf_1"/>
    <property type="match status" value="1"/>
</dbReference>
<feature type="domain" description="N-acetyltransferase" evidence="1">
    <location>
        <begin position="1"/>
        <end position="165"/>
    </location>
</feature>
<protein>
    <submittedName>
        <fullName evidence="2">Acetyltransferase, GNAT family</fullName>
    </submittedName>
</protein>
<dbReference type="Gene3D" id="3.40.630.30">
    <property type="match status" value="1"/>
</dbReference>
<dbReference type="PANTHER" id="PTHR43415:SF3">
    <property type="entry name" value="GNAT-FAMILY ACETYLTRANSFERASE"/>
    <property type="match status" value="1"/>
</dbReference>
<proteinExistence type="predicted"/>
<dbReference type="InterPro" id="IPR016181">
    <property type="entry name" value="Acyl_CoA_acyltransferase"/>
</dbReference>
<organism evidence="2 3">
    <name type="scientific">Mesobacillus selenatarsenatis (strain DSM 18680 / JCM 14380 / FERM P-15431 / SF-1)</name>
    <dbReference type="NCBI Taxonomy" id="1321606"/>
    <lineage>
        <taxon>Bacteria</taxon>
        <taxon>Bacillati</taxon>
        <taxon>Bacillota</taxon>
        <taxon>Bacilli</taxon>
        <taxon>Bacillales</taxon>
        <taxon>Bacillaceae</taxon>
        <taxon>Mesobacillus</taxon>
    </lineage>
</organism>
<name>A0A0A8X3X1_MESS1</name>
<dbReference type="PIRSF" id="PIRSF037663">
    <property type="entry name" value="Acetyltransf_GNAT_prd"/>
    <property type="match status" value="1"/>
</dbReference>
<evidence type="ECO:0000259" key="1">
    <source>
        <dbReference type="PROSITE" id="PS51186"/>
    </source>
</evidence>
<dbReference type="RefSeq" id="WP_041965722.1">
    <property type="nucleotide sequence ID" value="NZ_BASE01000044.1"/>
</dbReference>
<comment type="caution">
    <text evidence="2">The sequence shown here is derived from an EMBL/GenBank/DDBJ whole genome shotgun (WGS) entry which is preliminary data.</text>
</comment>
<evidence type="ECO:0000313" key="3">
    <source>
        <dbReference type="Proteomes" id="UP000031014"/>
    </source>
</evidence>
<dbReference type="Proteomes" id="UP000031014">
    <property type="component" value="Unassembled WGS sequence"/>
</dbReference>
<keyword evidence="2" id="KW-0808">Transferase</keyword>
<dbReference type="AlphaFoldDB" id="A0A0A8X3X1"/>
<dbReference type="PANTHER" id="PTHR43415">
    <property type="entry name" value="SPERMIDINE N(1)-ACETYLTRANSFERASE"/>
    <property type="match status" value="1"/>
</dbReference>
<dbReference type="PROSITE" id="PS51186">
    <property type="entry name" value="GNAT"/>
    <property type="match status" value="1"/>
</dbReference>
<dbReference type="InterPro" id="IPR000182">
    <property type="entry name" value="GNAT_dom"/>
</dbReference>
<dbReference type="GO" id="GO:0016747">
    <property type="term" value="F:acyltransferase activity, transferring groups other than amino-acyl groups"/>
    <property type="evidence" value="ECO:0007669"/>
    <property type="project" value="InterPro"/>
</dbReference>
<accession>A0A0A8X3X1</accession>